<name>A0A5J4WFI0_9EUKA</name>
<accession>A0A5J4WFI0</accession>
<feature type="region of interest" description="Disordered" evidence="1">
    <location>
        <begin position="1"/>
        <end position="22"/>
    </location>
</feature>
<protein>
    <submittedName>
        <fullName evidence="2">Uncharacterized protein</fullName>
    </submittedName>
</protein>
<reference evidence="2 3" key="1">
    <citation type="submission" date="2019-03" db="EMBL/GenBank/DDBJ databases">
        <title>Single cell metagenomics reveals metabolic interactions within the superorganism composed of flagellate Streblomastix strix and complex community of Bacteroidetes bacteria on its surface.</title>
        <authorList>
            <person name="Treitli S.C."/>
            <person name="Kolisko M."/>
            <person name="Husnik F."/>
            <person name="Keeling P."/>
            <person name="Hampl V."/>
        </authorList>
    </citation>
    <scope>NUCLEOTIDE SEQUENCE [LARGE SCALE GENOMIC DNA]</scope>
    <source>
        <strain evidence="2">ST1C</strain>
    </source>
</reference>
<organism evidence="2 3">
    <name type="scientific">Streblomastix strix</name>
    <dbReference type="NCBI Taxonomy" id="222440"/>
    <lineage>
        <taxon>Eukaryota</taxon>
        <taxon>Metamonada</taxon>
        <taxon>Preaxostyla</taxon>
        <taxon>Oxymonadida</taxon>
        <taxon>Streblomastigidae</taxon>
        <taxon>Streblomastix</taxon>
    </lineage>
</organism>
<dbReference type="EMBL" id="SNRW01002316">
    <property type="protein sequence ID" value="KAA6393175.1"/>
    <property type="molecule type" value="Genomic_DNA"/>
</dbReference>
<gene>
    <name evidence="2" type="ORF">EZS28_011297</name>
</gene>
<evidence type="ECO:0000313" key="2">
    <source>
        <dbReference type="EMBL" id="KAA6393175.1"/>
    </source>
</evidence>
<dbReference type="Proteomes" id="UP000324800">
    <property type="component" value="Unassembled WGS sequence"/>
</dbReference>
<evidence type="ECO:0000256" key="1">
    <source>
        <dbReference type="SAM" id="MobiDB-lite"/>
    </source>
</evidence>
<sequence length="189" mass="20850">MADPQSSRGSEGNGPSGNVLQQKWGNEALNGDICTFSTTEDIDSRKLQVWIIKKIGGKSAQSKKKMQMKFFSPIKSNHSWSITDRCLNLLLMQARYSNTKTTQMPDTYNSGTIFNLDTSFKRALDDNVPNVIHIGTAHDGTSAQQSGFVDGEIMGDPHASSTQCQARIKQQLSISLRNVSRKDTLASHK</sequence>
<evidence type="ECO:0000313" key="3">
    <source>
        <dbReference type="Proteomes" id="UP000324800"/>
    </source>
</evidence>
<feature type="non-terminal residue" evidence="2">
    <location>
        <position position="189"/>
    </location>
</feature>
<comment type="caution">
    <text evidence="2">The sequence shown here is derived from an EMBL/GenBank/DDBJ whole genome shotgun (WGS) entry which is preliminary data.</text>
</comment>
<feature type="compositionally biased region" description="Polar residues" evidence="1">
    <location>
        <begin position="1"/>
        <end position="10"/>
    </location>
</feature>
<dbReference type="AlphaFoldDB" id="A0A5J4WFI0"/>
<proteinExistence type="predicted"/>